<feature type="transmembrane region" description="Helical" evidence="1">
    <location>
        <begin position="34"/>
        <end position="52"/>
    </location>
</feature>
<reference evidence="2 3" key="1">
    <citation type="submission" date="2020-08" db="EMBL/GenBank/DDBJ databases">
        <title>Genomic Encyclopedia of Type Strains, Phase IV (KMG-IV): sequencing the most valuable type-strain genomes for metagenomic binning, comparative biology and taxonomic classification.</title>
        <authorList>
            <person name="Goeker M."/>
        </authorList>
    </citation>
    <scope>NUCLEOTIDE SEQUENCE [LARGE SCALE GENOMIC DNA]</scope>
    <source>
        <strain evidence="2 3">DSM 16325</strain>
    </source>
</reference>
<evidence type="ECO:0000313" key="3">
    <source>
        <dbReference type="Proteomes" id="UP000520011"/>
    </source>
</evidence>
<keyword evidence="3" id="KW-1185">Reference proteome</keyword>
<keyword evidence="1" id="KW-0472">Membrane</keyword>
<sequence>MKLGFIFGIVMLVTCIWAFEWPRFKRAPKKEKTVFAILLGMGAALAIVLLYYPDIPGPTQLIDYIYKSLGRRLE</sequence>
<protein>
    <submittedName>
        <fullName evidence="2">Multisubunit Na+/H+ antiporter MnhB subunit</fullName>
    </submittedName>
</protein>
<dbReference type="RefSeq" id="WP_183251139.1">
    <property type="nucleotide sequence ID" value="NZ_JACHEP010000001.1"/>
</dbReference>
<evidence type="ECO:0000256" key="1">
    <source>
        <dbReference type="SAM" id="Phobius"/>
    </source>
</evidence>
<dbReference type="AlphaFoldDB" id="A0A7W8IMV8"/>
<gene>
    <name evidence="2" type="ORF">HNQ34_000502</name>
</gene>
<dbReference type="Proteomes" id="UP000520011">
    <property type="component" value="Unassembled WGS sequence"/>
</dbReference>
<proteinExistence type="predicted"/>
<keyword evidence="1" id="KW-1133">Transmembrane helix</keyword>
<evidence type="ECO:0000313" key="2">
    <source>
        <dbReference type="EMBL" id="MBB5323425.1"/>
    </source>
</evidence>
<comment type="caution">
    <text evidence="2">The sequence shown here is derived from an EMBL/GenBank/DDBJ whole genome shotgun (WGS) entry which is preliminary data.</text>
</comment>
<organism evidence="2 3">
    <name type="scientific">Anoxybacteroides tepidamans</name>
    <dbReference type="NCBI Taxonomy" id="265948"/>
    <lineage>
        <taxon>Bacteria</taxon>
        <taxon>Bacillati</taxon>
        <taxon>Bacillota</taxon>
        <taxon>Bacilli</taxon>
        <taxon>Bacillales</taxon>
        <taxon>Anoxybacillaceae</taxon>
        <taxon>Anoxybacteroides</taxon>
    </lineage>
</organism>
<name>A0A7W8IMV8_9BACL</name>
<keyword evidence="1" id="KW-0812">Transmembrane</keyword>
<accession>A0A7W8IMV8</accession>
<dbReference type="EMBL" id="JACHEP010000001">
    <property type="protein sequence ID" value="MBB5323425.1"/>
    <property type="molecule type" value="Genomic_DNA"/>
</dbReference>